<dbReference type="PANTHER" id="PTHR46194">
    <property type="entry name" value="PEPTIDYL-TRNA HYDROLASE PTRHD1-RELATED"/>
    <property type="match status" value="1"/>
</dbReference>
<organism evidence="4 5">
    <name type="scientific">Owenia fusiformis</name>
    <name type="common">Polychaete worm</name>
    <dbReference type="NCBI Taxonomy" id="6347"/>
    <lineage>
        <taxon>Eukaryota</taxon>
        <taxon>Metazoa</taxon>
        <taxon>Spiralia</taxon>
        <taxon>Lophotrochozoa</taxon>
        <taxon>Annelida</taxon>
        <taxon>Polychaeta</taxon>
        <taxon>Sedentaria</taxon>
        <taxon>Canalipalpata</taxon>
        <taxon>Sabellida</taxon>
        <taxon>Oweniida</taxon>
        <taxon>Oweniidae</taxon>
        <taxon>Owenia</taxon>
    </lineage>
</organism>
<protein>
    <recommendedName>
        <fullName evidence="1">peptidyl-tRNA hydrolase</fullName>
        <ecNumber evidence="1">3.1.1.29</ecNumber>
    </recommendedName>
</protein>
<comment type="caution">
    <text evidence="4">The sequence shown here is derived from an EMBL/GenBank/DDBJ whole genome shotgun (WGS) entry which is preliminary data.</text>
</comment>
<evidence type="ECO:0000256" key="3">
    <source>
        <dbReference type="ARBA" id="ARBA00048707"/>
    </source>
</evidence>
<dbReference type="AlphaFoldDB" id="A0A8S4MYH3"/>
<dbReference type="EC" id="3.1.1.29" evidence="1"/>
<feature type="non-terminal residue" evidence="4">
    <location>
        <position position="1"/>
    </location>
</feature>
<reference evidence="4" key="1">
    <citation type="submission" date="2022-03" db="EMBL/GenBank/DDBJ databases">
        <authorList>
            <person name="Martin C."/>
        </authorList>
    </citation>
    <scope>NUCLEOTIDE SEQUENCE</scope>
</reference>
<accession>A0A8S4MYH3</accession>
<gene>
    <name evidence="4" type="ORF">OFUS_LOCUS1453</name>
</gene>
<keyword evidence="2" id="KW-0378">Hydrolase</keyword>
<dbReference type="InterPro" id="IPR023476">
    <property type="entry name" value="Pep_tRNA_hydro_II_dom_sf"/>
</dbReference>
<dbReference type="InterPro" id="IPR002833">
    <property type="entry name" value="PTH2"/>
</dbReference>
<dbReference type="InterPro" id="IPR042237">
    <property type="entry name" value="PTRHD1"/>
</dbReference>
<dbReference type="OrthoDB" id="201213at2759"/>
<proteinExistence type="predicted"/>
<dbReference type="PANTHER" id="PTHR46194:SF1">
    <property type="entry name" value="PEPTIDYL-TRNA HYDROLASE PTRHD1-RELATED"/>
    <property type="match status" value="1"/>
</dbReference>
<evidence type="ECO:0000313" key="5">
    <source>
        <dbReference type="Proteomes" id="UP000749559"/>
    </source>
</evidence>
<comment type="catalytic activity">
    <reaction evidence="3">
        <text>an N-acyl-L-alpha-aminoacyl-tRNA + H2O = an N-acyl-L-amino acid + a tRNA + H(+)</text>
        <dbReference type="Rhea" id="RHEA:54448"/>
        <dbReference type="Rhea" id="RHEA-COMP:10123"/>
        <dbReference type="Rhea" id="RHEA-COMP:13883"/>
        <dbReference type="ChEBI" id="CHEBI:15377"/>
        <dbReference type="ChEBI" id="CHEBI:15378"/>
        <dbReference type="ChEBI" id="CHEBI:59874"/>
        <dbReference type="ChEBI" id="CHEBI:78442"/>
        <dbReference type="ChEBI" id="CHEBI:138191"/>
        <dbReference type="EC" id="3.1.1.29"/>
    </reaction>
</comment>
<evidence type="ECO:0000256" key="1">
    <source>
        <dbReference type="ARBA" id="ARBA00013260"/>
    </source>
</evidence>
<dbReference type="SUPFAM" id="SSF102462">
    <property type="entry name" value="Peptidyl-tRNA hydrolase II"/>
    <property type="match status" value="1"/>
</dbReference>
<dbReference type="EMBL" id="CAIIXF020000001">
    <property type="protein sequence ID" value="CAH1773924.1"/>
    <property type="molecule type" value="Genomic_DNA"/>
</dbReference>
<dbReference type="Pfam" id="PF01981">
    <property type="entry name" value="PTH2"/>
    <property type="match status" value="1"/>
</dbReference>
<name>A0A8S4MYH3_OWEFU</name>
<keyword evidence="5" id="KW-1185">Reference proteome</keyword>
<evidence type="ECO:0000256" key="2">
    <source>
        <dbReference type="ARBA" id="ARBA00022801"/>
    </source>
</evidence>
<evidence type="ECO:0000313" key="4">
    <source>
        <dbReference type="EMBL" id="CAH1773924.1"/>
    </source>
</evidence>
<sequence length="141" mass="16107">FSANMAAPSVQYIVVRGDLMKALKWPLGAIIAQACHASSAVMHMFHDDKNTQEYLADIDRMHKVILDGKDEDVLNTLSEALTADGIDHKLWIEQPENIWIETTEINENKYSSDIFIWIISRNQQIDSERYDTGDYQNHVLG</sequence>
<dbReference type="GO" id="GO:0004045">
    <property type="term" value="F:peptidyl-tRNA hydrolase activity"/>
    <property type="evidence" value="ECO:0007669"/>
    <property type="project" value="UniProtKB-EC"/>
</dbReference>
<dbReference type="Gene3D" id="3.40.1490.10">
    <property type="entry name" value="Bit1"/>
    <property type="match status" value="1"/>
</dbReference>
<dbReference type="Proteomes" id="UP000749559">
    <property type="component" value="Unassembled WGS sequence"/>
</dbReference>